<gene>
    <name evidence="12" type="ORF">MNBD_PLANCTO02-3059</name>
</gene>
<protein>
    <submittedName>
        <fullName evidence="12">Protoporphyrinogen IX oxidase, aerobic, HemY</fullName>
        <ecNumber evidence="12">1.3.3.4</ecNumber>
    </submittedName>
</protein>
<evidence type="ECO:0000256" key="9">
    <source>
        <dbReference type="ARBA" id="ARBA00023133"/>
    </source>
</evidence>
<dbReference type="FunFam" id="1.10.3110.10:FF:000002">
    <property type="entry name" value="Protoporphyrinogen oxidase"/>
    <property type="match status" value="1"/>
</dbReference>
<evidence type="ECO:0000259" key="11">
    <source>
        <dbReference type="Pfam" id="PF01593"/>
    </source>
</evidence>
<dbReference type="Pfam" id="PF01593">
    <property type="entry name" value="Amino_oxidase"/>
    <property type="match status" value="1"/>
</dbReference>
<dbReference type="EC" id="1.3.3.4" evidence="12"/>
<feature type="domain" description="Amine oxidase" evidence="11">
    <location>
        <begin position="23"/>
        <end position="476"/>
    </location>
</feature>
<keyword evidence="9" id="KW-0350">Heme biosynthesis</keyword>
<sequence>MTITEQSRSAANNKRVAVVGGGISGLAAAHRLIELNPQTEVILLEASSRLGGVLKTVSKEGFLVEQSADNFITNLPGGIKLCQRVGLAEEMLNTRDEFRRAFIIHKKKLQIIPEGFLIMAPSKVMPIIKTPILSTRGKLRMLWEYFVPKKKEAGDESLQSFSLRRFGQETFDRLIQPLVGGIYTADPQKLSLQATLPRFLQMEQDYGSLVRGALKQAKARKQTDSTSSGARYSLFTTPQNGMSRLVNSVAAKLPQEGIMLNSPVETVSQIENNRWEIHVAGDSPRTLEVDGVIIASRAYHAAKMLASVNDELVKKLNSIPYAGCAIVSLGFKREQIAHPLNGFGFVVPAVEKLSMLSASFSSIKYEGRAPDGSVLIRAFLGGAMQAELVAKEEEELLHIVKQELSQLLGITGEPMMHHVNRHVAAMPQYHLGHVELVDEIEQLLTTHPGLQLAGNAYRGVGVPQCIASGEQAAEQLFTE</sequence>
<dbReference type="InterPro" id="IPR002937">
    <property type="entry name" value="Amino_oxidase"/>
</dbReference>
<comment type="cofactor">
    <cofactor evidence="1">
        <name>FAD</name>
        <dbReference type="ChEBI" id="CHEBI:57692"/>
    </cofactor>
</comment>
<dbReference type="InterPro" id="IPR050464">
    <property type="entry name" value="Zeta_carotene_desat/Oxidored"/>
</dbReference>
<proteinExistence type="predicted"/>
<evidence type="ECO:0000256" key="7">
    <source>
        <dbReference type="ARBA" id="ARBA00022946"/>
    </source>
</evidence>
<evidence type="ECO:0000256" key="3">
    <source>
        <dbReference type="ARBA" id="ARBA00022528"/>
    </source>
</evidence>
<dbReference type="Gene3D" id="3.50.50.60">
    <property type="entry name" value="FAD/NAD(P)-binding domain"/>
    <property type="match status" value="1"/>
</dbReference>
<keyword evidence="6" id="KW-0274">FAD</keyword>
<evidence type="ECO:0000256" key="2">
    <source>
        <dbReference type="ARBA" id="ARBA00004229"/>
    </source>
</evidence>
<dbReference type="SUPFAM" id="SSF51905">
    <property type="entry name" value="FAD/NAD(P)-binding domain"/>
    <property type="match status" value="1"/>
</dbReference>
<dbReference type="InterPro" id="IPR036188">
    <property type="entry name" value="FAD/NAD-bd_sf"/>
</dbReference>
<keyword evidence="3" id="KW-0150">Chloroplast</keyword>
<dbReference type="EMBL" id="UOGL01000208">
    <property type="protein sequence ID" value="VAX38464.1"/>
    <property type="molecule type" value="Genomic_DNA"/>
</dbReference>
<dbReference type="PANTHER" id="PTHR42923:SF3">
    <property type="entry name" value="PROTOPORPHYRINOGEN OXIDASE"/>
    <property type="match status" value="1"/>
</dbReference>
<evidence type="ECO:0000313" key="12">
    <source>
        <dbReference type="EMBL" id="VAX38464.1"/>
    </source>
</evidence>
<dbReference type="Gene3D" id="3.90.660.20">
    <property type="entry name" value="Protoporphyrinogen oxidase, mitochondrial, domain 2"/>
    <property type="match status" value="1"/>
</dbReference>
<comment type="pathway">
    <text evidence="10">Porphyrin-containing compound metabolism.</text>
</comment>
<dbReference type="Gene3D" id="1.10.3110.10">
    <property type="entry name" value="protoporphyrinogen ix oxidase, domain 3"/>
    <property type="match status" value="1"/>
</dbReference>
<reference evidence="12" key="1">
    <citation type="submission" date="2018-06" db="EMBL/GenBank/DDBJ databases">
        <authorList>
            <person name="Zhirakovskaya E."/>
        </authorList>
    </citation>
    <scope>NUCLEOTIDE SEQUENCE</scope>
</reference>
<keyword evidence="4" id="KW-0285">Flavoprotein</keyword>
<evidence type="ECO:0000256" key="8">
    <source>
        <dbReference type="ARBA" id="ARBA00023002"/>
    </source>
</evidence>
<dbReference type="NCBIfam" id="TIGR00562">
    <property type="entry name" value="proto_IX_ox"/>
    <property type="match status" value="1"/>
</dbReference>
<keyword evidence="8 12" id="KW-0560">Oxidoreductase</keyword>
<keyword evidence="7" id="KW-0809">Transit peptide</keyword>
<dbReference type="GO" id="GO:0006783">
    <property type="term" value="P:heme biosynthetic process"/>
    <property type="evidence" value="ECO:0007669"/>
    <property type="project" value="UniProtKB-KW"/>
</dbReference>
<evidence type="ECO:0000256" key="1">
    <source>
        <dbReference type="ARBA" id="ARBA00001974"/>
    </source>
</evidence>
<dbReference type="InterPro" id="IPR004572">
    <property type="entry name" value="Protoporphyrinogen_oxidase"/>
</dbReference>
<dbReference type="SUPFAM" id="SSF54373">
    <property type="entry name" value="FAD-linked reductases, C-terminal domain"/>
    <property type="match status" value="1"/>
</dbReference>
<dbReference type="PANTHER" id="PTHR42923">
    <property type="entry name" value="PROTOPORPHYRINOGEN OXIDASE"/>
    <property type="match status" value="1"/>
</dbReference>
<keyword evidence="5" id="KW-0934">Plastid</keyword>
<dbReference type="GO" id="GO:0009507">
    <property type="term" value="C:chloroplast"/>
    <property type="evidence" value="ECO:0007669"/>
    <property type="project" value="UniProtKB-SubCell"/>
</dbReference>
<evidence type="ECO:0000256" key="10">
    <source>
        <dbReference type="ARBA" id="ARBA00023444"/>
    </source>
</evidence>
<comment type="subcellular location">
    <subcellularLocation>
        <location evidence="2">Plastid</location>
        <location evidence="2">Chloroplast</location>
    </subcellularLocation>
</comment>
<name>A0A3B1DQQ8_9ZZZZ</name>
<accession>A0A3B1DQQ8</accession>
<evidence type="ECO:0000256" key="6">
    <source>
        <dbReference type="ARBA" id="ARBA00022827"/>
    </source>
</evidence>
<evidence type="ECO:0000256" key="4">
    <source>
        <dbReference type="ARBA" id="ARBA00022630"/>
    </source>
</evidence>
<dbReference type="AlphaFoldDB" id="A0A3B1DQQ8"/>
<evidence type="ECO:0000256" key="5">
    <source>
        <dbReference type="ARBA" id="ARBA00022640"/>
    </source>
</evidence>
<organism evidence="12">
    <name type="scientific">hydrothermal vent metagenome</name>
    <dbReference type="NCBI Taxonomy" id="652676"/>
    <lineage>
        <taxon>unclassified sequences</taxon>
        <taxon>metagenomes</taxon>
        <taxon>ecological metagenomes</taxon>
    </lineage>
</organism>
<dbReference type="GO" id="GO:0004729">
    <property type="term" value="F:oxygen-dependent protoporphyrinogen oxidase activity"/>
    <property type="evidence" value="ECO:0007669"/>
    <property type="project" value="UniProtKB-EC"/>
</dbReference>